<feature type="chain" id="PRO_5004678217" description="DUF4251 domain-containing protein" evidence="1">
    <location>
        <begin position="22"/>
        <end position="185"/>
    </location>
</feature>
<gene>
    <name evidence="2" type="ORF">HMPREF1534_01877</name>
</gene>
<dbReference type="AlphaFoldDB" id="U6RH41"/>
<dbReference type="Pfam" id="PF14059">
    <property type="entry name" value="DUF4251"/>
    <property type="match status" value="1"/>
</dbReference>
<dbReference type="PROSITE" id="PS51257">
    <property type="entry name" value="PROKAR_LIPOPROTEIN"/>
    <property type="match status" value="1"/>
</dbReference>
<dbReference type="PATRIC" id="fig|1121098.3.peg.1905"/>
<accession>U6RH41</accession>
<keyword evidence="1" id="KW-0732">Signal</keyword>
<evidence type="ECO:0008006" key="4">
    <source>
        <dbReference type="Google" id="ProtNLM"/>
    </source>
</evidence>
<name>U6RH41_9BACT</name>
<proteinExistence type="predicted"/>
<evidence type="ECO:0000256" key="1">
    <source>
        <dbReference type="SAM" id="SignalP"/>
    </source>
</evidence>
<dbReference type="HOGENOM" id="CLU_119866_0_0_10"/>
<protein>
    <recommendedName>
        <fullName evidence="4">DUF4251 domain-containing protein</fullName>
    </recommendedName>
</protein>
<evidence type="ECO:0000313" key="2">
    <source>
        <dbReference type="EMBL" id="EOA55061.1"/>
    </source>
</evidence>
<keyword evidence="3" id="KW-1185">Reference proteome</keyword>
<dbReference type="OrthoDB" id="982410at2"/>
<dbReference type="InterPro" id="IPR025347">
    <property type="entry name" value="DUF4251"/>
</dbReference>
<organism evidence="2 3">
    <name type="scientific">Phocaeicola massiliensis B84634 = Timone 84634 = DSM 17679 = JCM 13223</name>
    <dbReference type="NCBI Taxonomy" id="1121098"/>
    <lineage>
        <taxon>Bacteria</taxon>
        <taxon>Pseudomonadati</taxon>
        <taxon>Bacteroidota</taxon>
        <taxon>Bacteroidia</taxon>
        <taxon>Bacteroidales</taxon>
        <taxon>Bacteroidaceae</taxon>
        <taxon>Phocaeicola</taxon>
    </lineage>
</organism>
<dbReference type="Proteomes" id="UP000017831">
    <property type="component" value="Unassembled WGS sequence"/>
</dbReference>
<evidence type="ECO:0000313" key="3">
    <source>
        <dbReference type="Proteomes" id="UP000017831"/>
    </source>
</evidence>
<reference evidence="2 3" key="1">
    <citation type="submission" date="2013-04" db="EMBL/GenBank/DDBJ databases">
        <title>The Genome Sequence of Bacteroides massiliensis DSM 17679.</title>
        <authorList>
            <consortium name="The Broad Institute Genomics Platform"/>
            <person name="Earl A."/>
            <person name="Ward D."/>
            <person name="Feldgarden M."/>
            <person name="Gevers D."/>
            <person name="Martens E."/>
            <person name="Fenner L."/>
            <person name="Roux V."/>
            <person name="Mallet M.N."/>
            <person name="Raoult D."/>
            <person name="Walker B."/>
            <person name="Young S."/>
            <person name="Zeng Q."/>
            <person name="Gargeya S."/>
            <person name="Fitzgerald M."/>
            <person name="Haas B."/>
            <person name="Abouelleil A."/>
            <person name="Allen A.W."/>
            <person name="Alvarado L."/>
            <person name="Arachchi H.M."/>
            <person name="Berlin A.M."/>
            <person name="Chapman S.B."/>
            <person name="Gainer-Dewar J."/>
            <person name="Goldberg J."/>
            <person name="Griggs A."/>
            <person name="Gujja S."/>
            <person name="Hansen M."/>
            <person name="Howarth C."/>
            <person name="Imamovic A."/>
            <person name="Ireland A."/>
            <person name="Larimer J."/>
            <person name="McCowan C."/>
            <person name="Murphy C."/>
            <person name="Pearson M."/>
            <person name="Poon T.W."/>
            <person name="Priest M."/>
            <person name="Roberts A."/>
            <person name="Saif S."/>
            <person name="Shea T."/>
            <person name="Sisk P."/>
            <person name="Sykes S."/>
            <person name="Wortman J."/>
            <person name="Nusbaum C."/>
            <person name="Birren B."/>
        </authorList>
    </citation>
    <scope>NUCLEOTIDE SEQUENCE [LARGE SCALE GENOMIC DNA]</scope>
    <source>
        <strain evidence="3">B84634 / Timone 84634 / DSM 17679 / JCM 13223</strain>
    </source>
</reference>
<dbReference type="eggNOG" id="ENOG502ZPPH">
    <property type="taxonomic scope" value="Bacteria"/>
</dbReference>
<dbReference type="EMBL" id="AQHY01000022">
    <property type="protein sequence ID" value="EOA55061.1"/>
    <property type="molecule type" value="Genomic_DNA"/>
</dbReference>
<dbReference type="GeneID" id="60062159"/>
<comment type="caution">
    <text evidence="2">The sequence shown here is derived from an EMBL/GenBank/DDBJ whole genome shotgun (WGS) entry which is preliminary data.</text>
</comment>
<feature type="signal peptide" evidence="1">
    <location>
        <begin position="1"/>
        <end position="21"/>
    </location>
</feature>
<dbReference type="RefSeq" id="WP_005940060.1">
    <property type="nucleotide sequence ID" value="NZ_KB890353.1"/>
</dbReference>
<sequence length="185" mass="19827">MKKIILLVSVVLFGCVGYAQAQTSEKKLSRQERKEAKRAMEQALFEEAKQAIENKSFTLEADQVIFKRGRTAFVSSNTNFVTVNGNKGSVQVAFNIPVSGPNGLGGVTVDGNVSGYKVTTDKKGNIRLAMNITGVGISAQVNISLANGGNNATVDILPNFHSNRLTLSGTLLPLDKSSVFKGRSY</sequence>
<dbReference type="Gene3D" id="2.40.128.410">
    <property type="match status" value="1"/>
</dbReference>
<dbReference type="STRING" id="1121098.HMPREF1534_01877"/>